<accession>A0A419DEI6</accession>
<dbReference type="Proteomes" id="UP000285655">
    <property type="component" value="Unassembled WGS sequence"/>
</dbReference>
<evidence type="ECO:0000313" key="1">
    <source>
        <dbReference type="EMBL" id="RJO61556.1"/>
    </source>
</evidence>
<protein>
    <submittedName>
        <fullName evidence="1">Uncharacterized protein</fullName>
    </submittedName>
</protein>
<sequence length="70" mass="8074">MISPFFSFLSGNCRTLSQDGDFIQVQGAKIYLHSFYLPKIPSRIYYFLMFFPFVIPARLCHSCESRNLGG</sequence>
<gene>
    <name evidence="1" type="ORF">C4544_02370</name>
</gene>
<dbReference type="AlphaFoldDB" id="A0A419DEI6"/>
<organism evidence="1 2">
    <name type="scientific">candidate division WS5 bacterium</name>
    <dbReference type="NCBI Taxonomy" id="2093353"/>
    <lineage>
        <taxon>Bacteria</taxon>
        <taxon>candidate division WS5</taxon>
    </lineage>
</organism>
<comment type="caution">
    <text evidence="1">The sequence shown here is derived from an EMBL/GenBank/DDBJ whole genome shotgun (WGS) entry which is preliminary data.</text>
</comment>
<name>A0A419DEI6_9BACT</name>
<reference evidence="1 2" key="1">
    <citation type="journal article" date="2017" name="ISME J.">
        <title>Energy and carbon metabolisms in a deep terrestrial subsurface fluid microbial community.</title>
        <authorList>
            <person name="Momper L."/>
            <person name="Jungbluth S.P."/>
            <person name="Lee M.D."/>
            <person name="Amend J.P."/>
        </authorList>
    </citation>
    <scope>NUCLEOTIDE SEQUENCE [LARGE SCALE GENOMIC DNA]</scope>
    <source>
        <strain evidence="1">SURF_29</strain>
    </source>
</reference>
<dbReference type="EMBL" id="QZJW01000017">
    <property type="protein sequence ID" value="RJO61556.1"/>
    <property type="molecule type" value="Genomic_DNA"/>
</dbReference>
<proteinExistence type="predicted"/>
<evidence type="ECO:0000313" key="2">
    <source>
        <dbReference type="Proteomes" id="UP000285655"/>
    </source>
</evidence>